<keyword evidence="4" id="KW-1185">Reference proteome</keyword>
<keyword evidence="2" id="KW-0732">Signal</keyword>
<proteinExistence type="predicted"/>
<gene>
    <name evidence="3" type="ORF">CAL29_18505</name>
</gene>
<reference evidence="4" key="1">
    <citation type="submission" date="2017-05" db="EMBL/GenBank/DDBJ databases">
        <title>Complete and WGS of Bordetella genogroups.</title>
        <authorList>
            <person name="Spilker T."/>
            <person name="Lipuma J."/>
        </authorList>
    </citation>
    <scope>NUCLEOTIDE SEQUENCE [LARGE SCALE GENOMIC DNA]</scope>
    <source>
        <strain evidence="4">AU16122</strain>
    </source>
</reference>
<evidence type="ECO:0000256" key="2">
    <source>
        <dbReference type="SAM" id="SignalP"/>
    </source>
</evidence>
<dbReference type="Proteomes" id="UP000216020">
    <property type="component" value="Unassembled WGS sequence"/>
</dbReference>
<evidence type="ECO:0000313" key="4">
    <source>
        <dbReference type="Proteomes" id="UP000216020"/>
    </source>
</evidence>
<feature type="signal peptide" evidence="2">
    <location>
        <begin position="1"/>
        <end position="20"/>
    </location>
</feature>
<name>A0A261RZI4_9BORD</name>
<organism evidence="3 4">
    <name type="scientific">Bordetella genomosp. 10</name>
    <dbReference type="NCBI Taxonomy" id="1416804"/>
    <lineage>
        <taxon>Bacteria</taxon>
        <taxon>Pseudomonadati</taxon>
        <taxon>Pseudomonadota</taxon>
        <taxon>Betaproteobacteria</taxon>
        <taxon>Burkholderiales</taxon>
        <taxon>Alcaligenaceae</taxon>
        <taxon>Bordetella</taxon>
    </lineage>
</organism>
<sequence length="107" mass="10793">MKTIATSLIVSFALIGAAQAAGPVGSSIDTLPFQGVYGQADNSTSRAQVQAELQKARNEGLVANSDVDNAPFTAQADSGVSRAEVAAQAAPQSGTAISDLDNVPFQG</sequence>
<dbReference type="InterPro" id="IPR025421">
    <property type="entry name" value="DUF4148"/>
</dbReference>
<feature type="chain" id="PRO_5013057087" description="DUF4148 domain-containing protein" evidence="2">
    <location>
        <begin position="21"/>
        <end position="107"/>
    </location>
</feature>
<dbReference type="EMBL" id="NEVM01000005">
    <property type="protein sequence ID" value="OZI30062.1"/>
    <property type="molecule type" value="Genomic_DNA"/>
</dbReference>
<protein>
    <recommendedName>
        <fullName evidence="5">DUF4148 domain-containing protein</fullName>
    </recommendedName>
</protein>
<dbReference type="AlphaFoldDB" id="A0A261RZI4"/>
<accession>A0A261RZI4</accession>
<dbReference type="RefSeq" id="WP_094854501.1">
    <property type="nucleotide sequence ID" value="NZ_NEVM01000005.1"/>
</dbReference>
<dbReference type="Pfam" id="PF13663">
    <property type="entry name" value="DUF4148"/>
    <property type="match status" value="1"/>
</dbReference>
<evidence type="ECO:0000256" key="1">
    <source>
        <dbReference type="SAM" id="MobiDB-lite"/>
    </source>
</evidence>
<feature type="region of interest" description="Disordered" evidence="1">
    <location>
        <begin position="83"/>
        <end position="107"/>
    </location>
</feature>
<evidence type="ECO:0008006" key="5">
    <source>
        <dbReference type="Google" id="ProtNLM"/>
    </source>
</evidence>
<dbReference type="OrthoDB" id="8636529at2"/>
<comment type="caution">
    <text evidence="3">The sequence shown here is derived from an EMBL/GenBank/DDBJ whole genome shotgun (WGS) entry which is preliminary data.</text>
</comment>
<evidence type="ECO:0000313" key="3">
    <source>
        <dbReference type="EMBL" id="OZI30062.1"/>
    </source>
</evidence>